<accession>A4U0F9</accession>
<sequence length="84" mass="8900">MSLSAAERIHALIDGARHSATNAGKHLDVHEIYVRVLVRCGLSHADAHQMIADPANDPVGRILHFAGTSHNFAVLAVEEALAAA</sequence>
<dbReference type="RefSeq" id="WP_106001630.1">
    <property type="nucleotide sequence ID" value="NZ_CP027527.1"/>
</dbReference>
<protein>
    <submittedName>
        <fullName evidence="1">Uncharacterized protein</fullName>
    </submittedName>
</protein>
<organism evidence="1">
    <name type="scientific">Magnetospirillum gryphiswaldense</name>
    <dbReference type="NCBI Taxonomy" id="55518"/>
    <lineage>
        <taxon>Bacteria</taxon>
        <taxon>Pseudomonadati</taxon>
        <taxon>Pseudomonadota</taxon>
        <taxon>Alphaproteobacteria</taxon>
        <taxon>Rhodospirillales</taxon>
        <taxon>Rhodospirillaceae</taxon>
        <taxon>Magnetospirillum</taxon>
    </lineage>
</organism>
<evidence type="ECO:0000313" key="1">
    <source>
        <dbReference type="EMBL" id="CAM76366.1"/>
    </source>
</evidence>
<dbReference type="AlphaFoldDB" id="A4U0F9"/>
<reference evidence="1" key="1">
    <citation type="journal article" date="2007" name="J. Bacteriol.">
        <title>Comparative genome analysis of four magnetotactic bacteria reveals a complex set of group-specific genes implicated in magnetosome biomineralization and function.</title>
        <authorList>
            <person name="Richter M."/>
            <person name="Kube M."/>
            <person name="Bazylinski D.A."/>
            <person name="Lombardot T."/>
            <person name="Gloeckner F.O."/>
            <person name="Reinhardt R."/>
            <person name="Schueler D."/>
        </authorList>
    </citation>
    <scope>NUCLEOTIDE SEQUENCE</scope>
    <source>
        <strain evidence="1">MSR-1</strain>
    </source>
</reference>
<gene>
    <name evidence="1" type="ORF">MGR_0402</name>
</gene>
<name>A4U0F9_9PROT</name>
<dbReference type="EMBL" id="CU459003">
    <property type="protein sequence ID" value="CAM76366.1"/>
    <property type="molecule type" value="Genomic_DNA"/>
</dbReference>
<proteinExistence type="predicted"/>